<feature type="chain" id="PRO_5015495167" evidence="2">
    <location>
        <begin position="33"/>
        <end position="247"/>
    </location>
</feature>
<name>A0A2T7NYL9_POMCA</name>
<feature type="compositionally biased region" description="Basic residues" evidence="1">
    <location>
        <begin position="125"/>
        <end position="144"/>
    </location>
</feature>
<gene>
    <name evidence="3" type="ORF">C0Q70_13924</name>
</gene>
<protein>
    <submittedName>
        <fullName evidence="3">Uncharacterized protein</fullName>
    </submittedName>
</protein>
<evidence type="ECO:0000256" key="2">
    <source>
        <dbReference type="SAM" id="SignalP"/>
    </source>
</evidence>
<dbReference type="EMBL" id="PZQS01000008">
    <property type="protein sequence ID" value="PVD26254.1"/>
    <property type="molecule type" value="Genomic_DNA"/>
</dbReference>
<evidence type="ECO:0000313" key="4">
    <source>
        <dbReference type="Proteomes" id="UP000245119"/>
    </source>
</evidence>
<keyword evidence="4" id="KW-1185">Reference proteome</keyword>
<evidence type="ECO:0000313" key="3">
    <source>
        <dbReference type="EMBL" id="PVD26254.1"/>
    </source>
</evidence>
<dbReference type="AlphaFoldDB" id="A0A2T7NYL9"/>
<comment type="caution">
    <text evidence="3">The sequence shown here is derived from an EMBL/GenBank/DDBJ whole genome shotgun (WGS) entry which is preliminary data.</text>
</comment>
<reference evidence="3 4" key="1">
    <citation type="submission" date="2018-04" db="EMBL/GenBank/DDBJ databases">
        <title>The genome of golden apple snail Pomacea canaliculata provides insight into stress tolerance and invasive adaptation.</title>
        <authorList>
            <person name="Liu C."/>
            <person name="Liu B."/>
            <person name="Ren Y."/>
            <person name="Zhang Y."/>
            <person name="Wang H."/>
            <person name="Li S."/>
            <person name="Jiang F."/>
            <person name="Yin L."/>
            <person name="Zhang G."/>
            <person name="Qian W."/>
            <person name="Fan W."/>
        </authorList>
    </citation>
    <scope>NUCLEOTIDE SEQUENCE [LARGE SCALE GENOMIC DNA]</scope>
    <source>
        <strain evidence="3">SZHN2017</strain>
        <tissue evidence="3">Muscle</tissue>
    </source>
</reference>
<sequence>MQRSSDRRRKRRVFPTCLVTVGLVYLVIGSQGSPIEGTVNSHPGLGAPFVAIGRCRVECLKKHMRVKGTDVKNNQTQTLVPYKCIVSISANITIYWLTLKIHYKTGRYVTVDHINYKQPLCSTTAKKKTRKKRSKRKILNRVRRKNPEGEREKGREARTHARTKPAPTPPPPRGREGNRQVIDIYELSSLFLECSNSIDPQNNTILTRDQSKTSSQTVEIESPWNGRLHYSTNVLHAPSVPPSQSSP</sequence>
<dbReference type="Proteomes" id="UP000245119">
    <property type="component" value="Linkage Group LG8"/>
</dbReference>
<evidence type="ECO:0000256" key="1">
    <source>
        <dbReference type="SAM" id="MobiDB-lite"/>
    </source>
</evidence>
<feature type="compositionally biased region" description="Basic and acidic residues" evidence="1">
    <location>
        <begin position="145"/>
        <end position="159"/>
    </location>
</feature>
<keyword evidence="2" id="KW-0732">Signal</keyword>
<proteinExistence type="predicted"/>
<organism evidence="3 4">
    <name type="scientific">Pomacea canaliculata</name>
    <name type="common">Golden apple snail</name>
    <dbReference type="NCBI Taxonomy" id="400727"/>
    <lineage>
        <taxon>Eukaryota</taxon>
        <taxon>Metazoa</taxon>
        <taxon>Spiralia</taxon>
        <taxon>Lophotrochozoa</taxon>
        <taxon>Mollusca</taxon>
        <taxon>Gastropoda</taxon>
        <taxon>Caenogastropoda</taxon>
        <taxon>Architaenioglossa</taxon>
        <taxon>Ampullarioidea</taxon>
        <taxon>Ampullariidae</taxon>
        <taxon>Pomacea</taxon>
    </lineage>
</organism>
<accession>A0A2T7NYL9</accession>
<feature type="region of interest" description="Disordered" evidence="1">
    <location>
        <begin position="125"/>
        <end position="178"/>
    </location>
</feature>
<feature type="signal peptide" evidence="2">
    <location>
        <begin position="1"/>
        <end position="32"/>
    </location>
</feature>